<organism evidence="2">
    <name type="scientific">Cacopsylla melanoneura</name>
    <dbReference type="NCBI Taxonomy" id="428564"/>
    <lineage>
        <taxon>Eukaryota</taxon>
        <taxon>Metazoa</taxon>
        <taxon>Ecdysozoa</taxon>
        <taxon>Arthropoda</taxon>
        <taxon>Hexapoda</taxon>
        <taxon>Insecta</taxon>
        <taxon>Pterygota</taxon>
        <taxon>Neoptera</taxon>
        <taxon>Paraneoptera</taxon>
        <taxon>Hemiptera</taxon>
        <taxon>Sternorrhyncha</taxon>
        <taxon>Psylloidea</taxon>
        <taxon>Psyllidae</taxon>
        <taxon>Psyllinae</taxon>
        <taxon>Cacopsylla</taxon>
    </lineage>
</organism>
<dbReference type="EMBL" id="HBUF01056032">
    <property type="protein sequence ID" value="CAG6623966.1"/>
    <property type="molecule type" value="Transcribed_RNA"/>
</dbReference>
<sequence>MLLSFFIFYFIGKTMSSIQKQQQYIILNINYQNNHTPSLPAKKTNSPLARLSSPPPSIIALARNISLISFSRCRRERSISALDSLLKCVPPYALLYRVIHNCTSKLRPQYPEAKWRKNIPLT</sequence>
<protein>
    <submittedName>
        <fullName evidence="2">Uncharacterized protein</fullName>
    </submittedName>
</protein>
<name>A0A8D8MB71_9HEMI</name>
<keyword evidence="1" id="KW-0732">Signal</keyword>
<reference evidence="2" key="1">
    <citation type="submission" date="2021-05" db="EMBL/GenBank/DDBJ databases">
        <authorList>
            <person name="Alioto T."/>
            <person name="Alioto T."/>
            <person name="Gomez Garrido J."/>
        </authorList>
    </citation>
    <scope>NUCLEOTIDE SEQUENCE</scope>
</reference>
<feature type="signal peptide" evidence="1">
    <location>
        <begin position="1"/>
        <end position="16"/>
    </location>
</feature>
<dbReference type="AlphaFoldDB" id="A0A8D8MB71"/>
<evidence type="ECO:0000313" key="2">
    <source>
        <dbReference type="EMBL" id="CAG6623966.1"/>
    </source>
</evidence>
<evidence type="ECO:0000256" key="1">
    <source>
        <dbReference type="SAM" id="SignalP"/>
    </source>
</evidence>
<proteinExistence type="predicted"/>
<feature type="chain" id="PRO_5034078497" evidence="1">
    <location>
        <begin position="17"/>
        <end position="122"/>
    </location>
</feature>
<accession>A0A8D8MB71</accession>